<reference evidence="3" key="1">
    <citation type="journal article" date="2014" name="Int. J. Syst. Evol. Microbiol.">
        <title>Complete genome sequence of Corynebacterium casei LMG S-19264T (=DSM 44701T), isolated from a smear-ripened cheese.</title>
        <authorList>
            <consortium name="US DOE Joint Genome Institute (JGI-PGF)"/>
            <person name="Walter F."/>
            <person name="Albersmeier A."/>
            <person name="Kalinowski J."/>
            <person name="Ruckert C."/>
        </authorList>
    </citation>
    <scope>NUCLEOTIDE SEQUENCE</scope>
    <source>
        <strain evidence="3">KCTC 22169</strain>
    </source>
</reference>
<dbReference type="AlphaFoldDB" id="A0A918N881"/>
<feature type="compositionally biased region" description="Basic and acidic residues" evidence="1">
    <location>
        <begin position="112"/>
        <end position="159"/>
    </location>
</feature>
<reference evidence="3" key="2">
    <citation type="submission" date="2020-09" db="EMBL/GenBank/DDBJ databases">
        <authorList>
            <person name="Sun Q."/>
            <person name="Kim S."/>
        </authorList>
    </citation>
    <scope>NUCLEOTIDE SEQUENCE</scope>
    <source>
        <strain evidence="3">KCTC 22169</strain>
    </source>
</reference>
<evidence type="ECO:0000256" key="1">
    <source>
        <dbReference type="SAM" id="MobiDB-lite"/>
    </source>
</evidence>
<feature type="chain" id="PRO_5037770207" description="DUF2796 domain-containing protein" evidence="2">
    <location>
        <begin position="20"/>
        <end position="218"/>
    </location>
</feature>
<dbReference type="Pfam" id="PF10986">
    <property type="entry name" value="ZrgA"/>
    <property type="match status" value="1"/>
</dbReference>
<keyword evidence="2" id="KW-0732">Signal</keyword>
<evidence type="ECO:0000313" key="3">
    <source>
        <dbReference type="EMBL" id="GGX47197.1"/>
    </source>
</evidence>
<feature type="signal peptide" evidence="2">
    <location>
        <begin position="1"/>
        <end position="19"/>
    </location>
</feature>
<dbReference type="EMBL" id="BMXR01000003">
    <property type="protein sequence ID" value="GGX47197.1"/>
    <property type="molecule type" value="Genomic_DNA"/>
</dbReference>
<dbReference type="InterPro" id="IPR021253">
    <property type="entry name" value="ZrgA-like"/>
</dbReference>
<comment type="caution">
    <text evidence="3">The sequence shown here is derived from an EMBL/GenBank/DDBJ whole genome shotgun (WGS) entry which is preliminary data.</text>
</comment>
<feature type="region of interest" description="Disordered" evidence="1">
    <location>
        <begin position="107"/>
        <end position="159"/>
    </location>
</feature>
<dbReference type="RefSeq" id="WP_189607662.1">
    <property type="nucleotide sequence ID" value="NZ_BMXR01000003.1"/>
</dbReference>
<keyword evidence="4" id="KW-1185">Reference proteome</keyword>
<gene>
    <name evidence="3" type="ORF">GCM10007392_12520</name>
</gene>
<accession>A0A918N881</accession>
<evidence type="ECO:0000313" key="4">
    <source>
        <dbReference type="Proteomes" id="UP000626148"/>
    </source>
</evidence>
<protein>
    <recommendedName>
        <fullName evidence="5">DUF2796 domain-containing protein</fullName>
    </recommendedName>
</protein>
<proteinExistence type="predicted"/>
<sequence length="218" mass="23759">MKTSLLAIAVAGVAVSAQAETQRQHDAHEHGAASLLVSAEGSELVITLDSPAYNLFGFEHAPSTDAQKVAVEEGLARLNAGAELLTVNRSAACELEDSHVETALASDEGHEDEYHGGDEHGHEEQHHDDHDHDDEHHDEDEHGHEEDHHDEREAETKGGHSDVVVEWHFHCDNPADLTGIDVGLFDVFPNLMDLDAQYLLDNAQGAQELSPANPSLRF</sequence>
<dbReference type="Proteomes" id="UP000626148">
    <property type="component" value="Unassembled WGS sequence"/>
</dbReference>
<evidence type="ECO:0008006" key="5">
    <source>
        <dbReference type="Google" id="ProtNLM"/>
    </source>
</evidence>
<name>A0A918N881_9GAMM</name>
<organism evidence="3 4">
    <name type="scientific">Saccharospirillum salsuginis</name>
    <dbReference type="NCBI Taxonomy" id="418750"/>
    <lineage>
        <taxon>Bacteria</taxon>
        <taxon>Pseudomonadati</taxon>
        <taxon>Pseudomonadota</taxon>
        <taxon>Gammaproteobacteria</taxon>
        <taxon>Oceanospirillales</taxon>
        <taxon>Saccharospirillaceae</taxon>
        <taxon>Saccharospirillum</taxon>
    </lineage>
</organism>
<evidence type="ECO:0000256" key="2">
    <source>
        <dbReference type="SAM" id="SignalP"/>
    </source>
</evidence>